<reference evidence="2" key="1">
    <citation type="journal article" date="2010" name="Science">
        <title>Signatures of adaptation to obligate biotrophy in the Hyaloperonospora arabidopsidis genome.</title>
        <authorList>
            <person name="Baxter L."/>
            <person name="Tripathy S."/>
            <person name="Ishaque N."/>
            <person name="Boot N."/>
            <person name="Cabral A."/>
            <person name="Kemen E."/>
            <person name="Thines M."/>
            <person name="Ah-Fong A."/>
            <person name="Anderson R."/>
            <person name="Badejoko W."/>
            <person name="Bittner-Eddy P."/>
            <person name="Boore J.L."/>
            <person name="Chibucos M.C."/>
            <person name="Coates M."/>
            <person name="Dehal P."/>
            <person name="Delehaunty K."/>
            <person name="Dong S."/>
            <person name="Downton P."/>
            <person name="Dumas B."/>
            <person name="Fabro G."/>
            <person name="Fronick C."/>
            <person name="Fuerstenberg S.I."/>
            <person name="Fulton L."/>
            <person name="Gaulin E."/>
            <person name="Govers F."/>
            <person name="Hughes L."/>
            <person name="Humphray S."/>
            <person name="Jiang R.H."/>
            <person name="Judelson H."/>
            <person name="Kamoun S."/>
            <person name="Kyung K."/>
            <person name="Meijer H."/>
            <person name="Minx P."/>
            <person name="Morris P."/>
            <person name="Nelson J."/>
            <person name="Phuntumart V."/>
            <person name="Qutob D."/>
            <person name="Rehmany A."/>
            <person name="Rougon-Cardoso A."/>
            <person name="Ryden P."/>
            <person name="Torto-Alalibo T."/>
            <person name="Studholme D."/>
            <person name="Wang Y."/>
            <person name="Win J."/>
            <person name="Wood J."/>
            <person name="Clifton S.W."/>
            <person name="Rogers J."/>
            <person name="Van den Ackerveken G."/>
            <person name="Jones J.D."/>
            <person name="McDowell J.M."/>
            <person name="Beynon J."/>
            <person name="Tyler B.M."/>
        </authorList>
    </citation>
    <scope>NUCLEOTIDE SEQUENCE [LARGE SCALE GENOMIC DNA]</scope>
    <source>
        <strain evidence="2">Emoy2</strain>
    </source>
</reference>
<dbReference type="EnsemblProtists" id="HpaT813192">
    <property type="protein sequence ID" value="HpaP813192"/>
    <property type="gene ID" value="HpaG813192"/>
</dbReference>
<dbReference type="EMBL" id="JH598119">
    <property type="status" value="NOT_ANNOTATED_CDS"/>
    <property type="molecule type" value="Genomic_DNA"/>
</dbReference>
<sequence>MTLGTSVRAAMVLLAKTRYLGMGIELLQLLVSYESELHDHTLQELTRCLTFLWAIRLHTARPYRCQRQCRLQICCTAMMGRA</sequence>
<dbReference type="STRING" id="559515.M4C277"/>
<organism evidence="1 2">
    <name type="scientific">Hyaloperonospora arabidopsidis (strain Emoy2)</name>
    <name type="common">Downy mildew agent</name>
    <name type="synonym">Peronospora arabidopsidis</name>
    <dbReference type="NCBI Taxonomy" id="559515"/>
    <lineage>
        <taxon>Eukaryota</taxon>
        <taxon>Sar</taxon>
        <taxon>Stramenopiles</taxon>
        <taxon>Oomycota</taxon>
        <taxon>Peronosporomycetes</taxon>
        <taxon>Peronosporales</taxon>
        <taxon>Peronosporaceae</taxon>
        <taxon>Hyaloperonospora</taxon>
    </lineage>
</organism>
<keyword evidence="2" id="KW-1185">Reference proteome</keyword>
<dbReference type="HOGENOM" id="CLU_2563302_0_0_1"/>
<dbReference type="Proteomes" id="UP000011713">
    <property type="component" value="Unassembled WGS sequence"/>
</dbReference>
<dbReference type="VEuPathDB" id="FungiDB:HpaG813192"/>
<accession>M4C277</accession>
<name>M4C277_HYAAE</name>
<evidence type="ECO:0000313" key="2">
    <source>
        <dbReference type="Proteomes" id="UP000011713"/>
    </source>
</evidence>
<dbReference type="InParanoid" id="M4C277"/>
<dbReference type="AlphaFoldDB" id="M4C277"/>
<proteinExistence type="predicted"/>
<evidence type="ECO:0000313" key="1">
    <source>
        <dbReference type="EnsemblProtists" id="HpaP813192"/>
    </source>
</evidence>
<reference evidence="1" key="2">
    <citation type="submission" date="2015-06" db="UniProtKB">
        <authorList>
            <consortium name="EnsemblProtists"/>
        </authorList>
    </citation>
    <scope>IDENTIFICATION</scope>
    <source>
        <strain evidence="1">Emoy2</strain>
    </source>
</reference>
<protein>
    <submittedName>
        <fullName evidence="1">Uncharacterized protein</fullName>
    </submittedName>
</protein>